<dbReference type="Proteomes" id="UP000777438">
    <property type="component" value="Unassembled WGS sequence"/>
</dbReference>
<dbReference type="GO" id="GO:0016491">
    <property type="term" value="F:oxidoreductase activity"/>
    <property type="evidence" value="ECO:0007669"/>
    <property type="project" value="UniProtKB-KW"/>
</dbReference>
<dbReference type="PANTHER" id="PTHR24320">
    <property type="entry name" value="RETINOL DEHYDROGENASE"/>
    <property type="match status" value="1"/>
</dbReference>
<evidence type="ECO:0008006" key="6">
    <source>
        <dbReference type="Google" id="ProtNLM"/>
    </source>
</evidence>
<dbReference type="InterPro" id="IPR002347">
    <property type="entry name" value="SDR_fam"/>
</dbReference>
<dbReference type="InterPro" id="IPR036291">
    <property type="entry name" value="NAD(P)-bd_dom_sf"/>
</dbReference>
<organism evidence="4 5">
    <name type="scientific">Thelonectria olida</name>
    <dbReference type="NCBI Taxonomy" id="1576542"/>
    <lineage>
        <taxon>Eukaryota</taxon>
        <taxon>Fungi</taxon>
        <taxon>Dikarya</taxon>
        <taxon>Ascomycota</taxon>
        <taxon>Pezizomycotina</taxon>
        <taxon>Sordariomycetes</taxon>
        <taxon>Hypocreomycetidae</taxon>
        <taxon>Hypocreales</taxon>
        <taxon>Nectriaceae</taxon>
        <taxon>Thelonectria</taxon>
    </lineage>
</organism>
<dbReference type="SUPFAM" id="SSF51735">
    <property type="entry name" value="NAD(P)-binding Rossmann-fold domains"/>
    <property type="match status" value="1"/>
</dbReference>
<gene>
    <name evidence="4" type="ORF">B0T10DRAFT_558210</name>
</gene>
<dbReference type="Pfam" id="PF00106">
    <property type="entry name" value="adh_short"/>
    <property type="match status" value="1"/>
</dbReference>
<evidence type="ECO:0000313" key="4">
    <source>
        <dbReference type="EMBL" id="KAH6896049.1"/>
    </source>
</evidence>
<name>A0A9P9AUU2_9HYPO</name>
<protein>
    <recommendedName>
        <fullName evidence="6">Short-chain dehydrogenase</fullName>
    </recommendedName>
</protein>
<dbReference type="Gene3D" id="3.40.50.720">
    <property type="entry name" value="NAD(P)-binding Rossmann-like Domain"/>
    <property type="match status" value="1"/>
</dbReference>
<dbReference type="PANTHER" id="PTHR24320:SF236">
    <property type="entry name" value="SHORT-CHAIN DEHYDROGENASE-RELATED"/>
    <property type="match status" value="1"/>
</dbReference>
<comment type="caution">
    <text evidence="4">The sequence shown here is derived from an EMBL/GenBank/DDBJ whole genome shotgun (WGS) entry which is preliminary data.</text>
</comment>
<evidence type="ECO:0000256" key="3">
    <source>
        <dbReference type="ARBA" id="ARBA00023002"/>
    </source>
</evidence>
<dbReference type="PRINTS" id="PR00081">
    <property type="entry name" value="GDHRDH"/>
</dbReference>
<accession>A0A9P9AUU2</accession>
<evidence type="ECO:0000313" key="5">
    <source>
        <dbReference type="Proteomes" id="UP000777438"/>
    </source>
</evidence>
<evidence type="ECO:0000256" key="2">
    <source>
        <dbReference type="ARBA" id="ARBA00022857"/>
    </source>
</evidence>
<sequence>MNVITQAFPPKPKFTEADVPDLSGRVCIVTGANTGVGKEVAQILYGKNASVWVAARNEEKGRAAIDEILKKHPSSNGAVKFLQLDLADLTTISGSANEFLAAESRLDFLFNNAGVMMPSQGSRTKQGYELQVGTNCLGHFLFTKLLTPLLQSTAKTAPKDSVRVVWVSSSATDVLSPKGGIDLDNLDYHQPRSVQTQYGVSKAGNYFHATEFAKKYRNDGIVSVPLNPGNLHTELDRTAPWWLYYARVFTTYPAIYGAYTELFAAFSPELTVEKSGTWVAPFGRFLPIRADVLKGSLSETEGGTGTAEKFWAWSEEQTKPYV</sequence>
<proteinExistence type="inferred from homology"/>
<dbReference type="EMBL" id="JAGPYM010000004">
    <property type="protein sequence ID" value="KAH6896049.1"/>
    <property type="molecule type" value="Genomic_DNA"/>
</dbReference>
<reference evidence="4 5" key="1">
    <citation type="journal article" date="2021" name="Nat. Commun.">
        <title>Genetic determinants of endophytism in the Arabidopsis root mycobiome.</title>
        <authorList>
            <person name="Mesny F."/>
            <person name="Miyauchi S."/>
            <person name="Thiergart T."/>
            <person name="Pickel B."/>
            <person name="Atanasova L."/>
            <person name="Karlsson M."/>
            <person name="Huettel B."/>
            <person name="Barry K.W."/>
            <person name="Haridas S."/>
            <person name="Chen C."/>
            <person name="Bauer D."/>
            <person name="Andreopoulos W."/>
            <person name="Pangilinan J."/>
            <person name="LaButti K."/>
            <person name="Riley R."/>
            <person name="Lipzen A."/>
            <person name="Clum A."/>
            <person name="Drula E."/>
            <person name="Henrissat B."/>
            <person name="Kohler A."/>
            <person name="Grigoriev I.V."/>
            <person name="Martin F.M."/>
            <person name="Hacquard S."/>
        </authorList>
    </citation>
    <scope>NUCLEOTIDE SEQUENCE [LARGE SCALE GENOMIC DNA]</scope>
    <source>
        <strain evidence="4 5">MPI-CAGE-CH-0241</strain>
    </source>
</reference>
<comment type="similarity">
    <text evidence="1">Belongs to the short-chain dehydrogenases/reductases (SDR) family.</text>
</comment>
<keyword evidence="5" id="KW-1185">Reference proteome</keyword>
<keyword evidence="2" id="KW-0521">NADP</keyword>
<dbReference type="AlphaFoldDB" id="A0A9P9AUU2"/>
<keyword evidence="3" id="KW-0560">Oxidoreductase</keyword>
<evidence type="ECO:0000256" key="1">
    <source>
        <dbReference type="ARBA" id="ARBA00006484"/>
    </source>
</evidence>
<dbReference type="OrthoDB" id="191139at2759"/>